<dbReference type="Proteomes" id="UP000215506">
    <property type="component" value="Unassembled WGS sequence"/>
</dbReference>
<feature type="compositionally biased region" description="Basic and acidic residues" evidence="1">
    <location>
        <begin position="35"/>
        <end position="48"/>
    </location>
</feature>
<organism evidence="2 3">
    <name type="scientific">Nocardia cerradoensis</name>
    <dbReference type="NCBI Taxonomy" id="85688"/>
    <lineage>
        <taxon>Bacteria</taxon>
        <taxon>Bacillati</taxon>
        <taxon>Actinomycetota</taxon>
        <taxon>Actinomycetes</taxon>
        <taxon>Mycobacteriales</taxon>
        <taxon>Nocardiaceae</taxon>
        <taxon>Nocardia</taxon>
    </lineage>
</organism>
<evidence type="ECO:0000313" key="2">
    <source>
        <dbReference type="EMBL" id="OXR40240.1"/>
    </source>
</evidence>
<comment type="caution">
    <text evidence="2">The sequence shown here is derived from an EMBL/GenBank/DDBJ whole genome shotgun (WGS) entry which is preliminary data.</text>
</comment>
<feature type="region of interest" description="Disordered" evidence="1">
    <location>
        <begin position="35"/>
        <end position="59"/>
    </location>
</feature>
<reference evidence="2 3" key="1">
    <citation type="submission" date="2017-07" db="EMBL/GenBank/DDBJ databases">
        <title>First draft Genome Sequence of Nocardia cerradoensis isolated from human infection.</title>
        <authorList>
            <person name="Carrasco G."/>
        </authorList>
    </citation>
    <scope>NUCLEOTIDE SEQUENCE [LARGE SCALE GENOMIC DNA]</scope>
    <source>
        <strain evidence="2 3">CNM20130759</strain>
    </source>
</reference>
<accession>A0A231GUD6</accession>
<sequence>MAKADPKVAALNASIEARLSRYVSDRRHIAAASAHDRVQRKLMQEHQPESGQWGAPCLGDHAEPTPWPCDSMKSFDNPLAYMD</sequence>
<keyword evidence="3" id="KW-1185">Reference proteome</keyword>
<dbReference type="AlphaFoldDB" id="A0A231GUD6"/>
<evidence type="ECO:0000256" key="1">
    <source>
        <dbReference type="SAM" id="MobiDB-lite"/>
    </source>
</evidence>
<proteinExistence type="predicted"/>
<gene>
    <name evidence="2" type="ORF">B7C42_07665</name>
</gene>
<dbReference type="EMBL" id="NGAF01000036">
    <property type="protein sequence ID" value="OXR40240.1"/>
    <property type="molecule type" value="Genomic_DNA"/>
</dbReference>
<name>A0A231GUD6_9NOCA</name>
<protein>
    <submittedName>
        <fullName evidence="2">Uncharacterized protein</fullName>
    </submittedName>
</protein>
<evidence type="ECO:0000313" key="3">
    <source>
        <dbReference type="Proteomes" id="UP000215506"/>
    </source>
</evidence>
<dbReference type="RefSeq" id="WP_094028248.1">
    <property type="nucleotide sequence ID" value="NZ_NGAF01000036.1"/>
</dbReference>